<dbReference type="PANTHER" id="PTHR24129">
    <property type="entry name" value="ANKYCORBIN"/>
    <property type="match status" value="1"/>
</dbReference>
<evidence type="ECO:0000256" key="1">
    <source>
        <dbReference type="ARBA" id="ARBA00022737"/>
    </source>
</evidence>
<dbReference type="InterPro" id="IPR036770">
    <property type="entry name" value="Ankyrin_rpt-contain_sf"/>
</dbReference>
<protein>
    <submittedName>
        <fullName evidence="6">Uveal autoantigen with coiled-coil domains and ankyrin repeats-like</fullName>
    </submittedName>
</protein>
<keyword evidence="3" id="KW-0040">ANK repeat</keyword>
<feature type="coiled-coil region" evidence="4">
    <location>
        <begin position="1164"/>
        <end position="1383"/>
    </location>
</feature>
<dbReference type="STRING" id="113540.ENSSFOP00015013764"/>
<dbReference type="SMART" id="SM00248">
    <property type="entry name" value="ANK"/>
    <property type="match status" value="5"/>
</dbReference>
<evidence type="ECO:0000256" key="2">
    <source>
        <dbReference type="ARBA" id="ARBA00023054"/>
    </source>
</evidence>
<feature type="repeat" description="ANK" evidence="3">
    <location>
        <begin position="135"/>
        <end position="167"/>
    </location>
</feature>
<feature type="compositionally biased region" description="Polar residues" evidence="5">
    <location>
        <begin position="51"/>
        <end position="67"/>
    </location>
</feature>
<dbReference type="PROSITE" id="PS50088">
    <property type="entry name" value="ANK_REPEAT"/>
    <property type="match status" value="4"/>
</dbReference>
<dbReference type="PROSITE" id="PS50297">
    <property type="entry name" value="ANK_REP_REGION"/>
    <property type="match status" value="4"/>
</dbReference>
<feature type="repeat" description="ANK" evidence="3">
    <location>
        <begin position="234"/>
        <end position="266"/>
    </location>
</feature>
<dbReference type="Gene3D" id="1.25.40.20">
    <property type="entry name" value="Ankyrin repeat-containing domain"/>
    <property type="match status" value="2"/>
</dbReference>
<accession>A0A0P7YFN9</accession>
<name>A0A0P7YFN9_SCLFO</name>
<organism evidence="6 7">
    <name type="scientific">Scleropages formosus</name>
    <name type="common">Asian bonytongue</name>
    <name type="synonym">Osteoglossum formosum</name>
    <dbReference type="NCBI Taxonomy" id="113540"/>
    <lineage>
        <taxon>Eukaryota</taxon>
        <taxon>Metazoa</taxon>
        <taxon>Chordata</taxon>
        <taxon>Craniata</taxon>
        <taxon>Vertebrata</taxon>
        <taxon>Euteleostomi</taxon>
        <taxon>Actinopterygii</taxon>
        <taxon>Neopterygii</taxon>
        <taxon>Teleostei</taxon>
        <taxon>Osteoglossocephala</taxon>
        <taxon>Osteoglossomorpha</taxon>
        <taxon>Osteoglossiformes</taxon>
        <taxon>Osteoglossidae</taxon>
        <taxon>Scleropages</taxon>
    </lineage>
</organism>
<dbReference type="PANTHER" id="PTHR24129:SF1">
    <property type="entry name" value="UVEAL AUTOANTIGEN WITH COILED-COIL DOMAINS AND ANKYRIN REPEATS"/>
    <property type="match status" value="1"/>
</dbReference>
<evidence type="ECO:0000256" key="3">
    <source>
        <dbReference type="PROSITE-ProRule" id="PRU00023"/>
    </source>
</evidence>
<reference evidence="6 7" key="1">
    <citation type="submission" date="2015-08" db="EMBL/GenBank/DDBJ databases">
        <title>The genome of the Asian arowana (Scleropages formosus).</title>
        <authorList>
            <person name="Tan M.H."/>
            <person name="Gan H.M."/>
            <person name="Croft L.J."/>
            <person name="Austin C.M."/>
        </authorList>
    </citation>
    <scope>NUCLEOTIDE SEQUENCE [LARGE SCALE GENOMIC DNA]</scope>
    <source>
        <strain evidence="6">Aro1</strain>
    </source>
</reference>
<dbReference type="GO" id="GO:0003779">
    <property type="term" value="F:actin binding"/>
    <property type="evidence" value="ECO:0007669"/>
    <property type="project" value="InterPro"/>
</dbReference>
<sequence length="1467" mass="166344">MCLTAVRNVVLRKGLVRTEGSDPGLKRRHCPRGETRPRRRSCPGARLLLQDGTQSGDEVPGRSQQPRSSRKALGKPFVQREGRGGAFGRGPVLRRNTDWNKYDDRLMKAVERGEGEKVAALLGKKGIVPTKLDVEGRSAFHLAATRGHLDCLNLILGHGVDVIAKDAAGKNALHLAARNGHSLCVQKLLQHNCPVGNVDLQGRTALHDAVMAGCASSVKLLCDSGASVNATDFDGRTPLVLATQMCHPHICQLLLERRADITVRDKQNKTALILGCEYVCKDAVEVLLRAGADVMAVDGFGHDSYHYARLSKNVELVALVRNAVESAAKAKGAAKMEQRLRQQSIEMAIEAEANIKDQIIHELERKNESQQESLKKLNMEHRILLDKVNQLHQQLSQEKLNVEDMQKERDQLKLLLISKEKEDGVRTPETVKVQLKSPLGDYSGQSVIKGKDNILVKQSQSLDSASLLQSGPASLRSVSRPLELTVPGMVPAGEAEALRKELEAVRKSREAAEQEAGRLKESLARKIQECEELAQSRDAAKRESERQYEGASTEVGRLRNQLKQSEKALEEYKKSEGALAEETERLTKELENAKKDKEALTLELVDMESLVKELEVGQMSMVPTEKFDNMKNLLTNAVDEKEKQLAEVREDYDRVLEEAAELHRELDSQRTRAERTVSQTEHERVRAALEEQNGTLKKKLTDVTAKSQALIREVEEIEKERELLRVRVQDLNKKMQTQYVPLKSHEELKKSLNHSIEDLNKQLIEAVQKRNKDEEELKKLEVERATLCENVTNLKSQYIQKERLDQEVATLTAHNGELEKELELLKAQCQDKEKELDKVVAEYTSLRQSLQRGFVPRGEHEKMKDELSRALEEAKCQVSSMVKRCKESEDELGKVKERSEALNKKLQGAQTTLEKDYVSFKEHEEVKSKLSRAVSEMENREKEALLKYQSAQEETNKLHKEIEEQKKELDTIQEAIRSRFIPLAVVEEKELSFSASLKNLTEQLAEMQEKYNRVKKEGECHKREKEMLEVEMTSVQEKMEKAFVPAEKYQEVERLYRGLGQRLEDLEKQCKDVSVQKTELEERKAQCDAEIQSLRHKLETERVPLEQFEAVKQSLNGSLQQARQECERAAEAHRREADRAGALEKELQARSGDAARLAEQVRIREALEEEVAHLKLVLREAEESNAQRSEDVASLQSELLRATRTLQDLQSRGVEEVASLGAERQKFEEEVVALRERLSVVNEQYEELYREAAQAKESEARARMQTEALQAKSISIEDEIKELKRRYDDSLSTIGDLQKRIQMSSEQTEMKDKKPRLRVQITELLADVERLKQALNGLSQLAYAGNTPKQRQNQHAEALQAQVKSLQQQLADAERQHREVVSIYRTHLLSAAQGHMDEDVQAALLQIIRMRQQFSRLSCRREKYLSGSVLTPSVRQLSCDPQQTAVPLDVGAGFGSLNTHDVFLEKE</sequence>
<dbReference type="InterPro" id="IPR042420">
    <property type="entry name" value="RAI14/UACA"/>
</dbReference>
<dbReference type="EMBL" id="JARO02006295">
    <property type="protein sequence ID" value="KPP65466.1"/>
    <property type="molecule type" value="Genomic_DNA"/>
</dbReference>
<dbReference type="SUPFAM" id="SSF48403">
    <property type="entry name" value="Ankyrin repeat"/>
    <property type="match status" value="1"/>
</dbReference>
<feature type="non-terminal residue" evidence="6">
    <location>
        <position position="1467"/>
    </location>
</feature>
<dbReference type="InterPro" id="IPR002110">
    <property type="entry name" value="Ankyrin_rpt"/>
</dbReference>
<keyword evidence="1" id="KW-0677">Repeat</keyword>
<dbReference type="Proteomes" id="UP000034805">
    <property type="component" value="Unassembled WGS sequence"/>
</dbReference>
<comment type="caution">
    <text evidence="6">The sequence shown here is derived from an EMBL/GenBank/DDBJ whole genome shotgun (WGS) entry which is preliminary data.</text>
</comment>
<evidence type="ECO:0000256" key="4">
    <source>
        <dbReference type="SAM" id="Coils"/>
    </source>
</evidence>
<keyword evidence="2 4" id="KW-0175">Coiled coil</keyword>
<feature type="repeat" description="ANK" evidence="3">
    <location>
        <begin position="168"/>
        <end position="200"/>
    </location>
</feature>
<feature type="coiled-coil region" evidence="4">
    <location>
        <begin position="495"/>
        <end position="1139"/>
    </location>
</feature>
<feature type="coiled-coil region" evidence="4">
    <location>
        <begin position="360"/>
        <end position="422"/>
    </location>
</feature>
<feature type="region of interest" description="Disordered" evidence="5">
    <location>
        <begin position="19"/>
        <end position="90"/>
    </location>
</feature>
<evidence type="ECO:0000256" key="5">
    <source>
        <dbReference type="SAM" id="MobiDB-lite"/>
    </source>
</evidence>
<evidence type="ECO:0000313" key="7">
    <source>
        <dbReference type="Proteomes" id="UP000034805"/>
    </source>
</evidence>
<gene>
    <name evidence="6" type="ORF">Z043_116114</name>
</gene>
<dbReference type="Pfam" id="PF12796">
    <property type="entry name" value="Ank_2"/>
    <property type="match status" value="2"/>
</dbReference>
<feature type="repeat" description="ANK" evidence="3">
    <location>
        <begin position="201"/>
        <end position="233"/>
    </location>
</feature>
<evidence type="ECO:0000313" key="6">
    <source>
        <dbReference type="EMBL" id="KPP65466.1"/>
    </source>
</evidence>
<proteinExistence type="predicted"/>